<evidence type="ECO:0000313" key="3">
    <source>
        <dbReference type="Proteomes" id="UP001501237"/>
    </source>
</evidence>
<dbReference type="RefSeq" id="WP_344836579.1">
    <property type="nucleotide sequence ID" value="NZ_BAAAUV010000026.1"/>
</dbReference>
<keyword evidence="3" id="KW-1185">Reference proteome</keyword>
<proteinExistence type="predicted"/>
<evidence type="ECO:0000313" key="2">
    <source>
        <dbReference type="EMBL" id="GAA3234536.1"/>
    </source>
</evidence>
<reference evidence="3" key="1">
    <citation type="journal article" date="2019" name="Int. J. Syst. Evol. Microbiol.">
        <title>The Global Catalogue of Microorganisms (GCM) 10K type strain sequencing project: providing services to taxonomists for standard genome sequencing and annotation.</title>
        <authorList>
            <consortium name="The Broad Institute Genomics Platform"/>
            <consortium name="The Broad Institute Genome Sequencing Center for Infectious Disease"/>
            <person name="Wu L."/>
            <person name="Ma J."/>
        </authorList>
    </citation>
    <scope>NUCLEOTIDE SEQUENCE [LARGE SCALE GENOMIC DNA]</scope>
    <source>
        <strain evidence="3">JCM 9377</strain>
    </source>
</reference>
<protein>
    <submittedName>
        <fullName evidence="2">Uncharacterized protein</fullName>
    </submittedName>
</protein>
<keyword evidence="1" id="KW-0732">Signal</keyword>
<feature type="chain" id="PRO_5045871763" evidence="1">
    <location>
        <begin position="25"/>
        <end position="300"/>
    </location>
</feature>
<feature type="signal peptide" evidence="1">
    <location>
        <begin position="1"/>
        <end position="24"/>
    </location>
</feature>
<dbReference type="EMBL" id="BAAAUV010000026">
    <property type="protein sequence ID" value="GAA3234536.1"/>
    <property type="molecule type" value="Genomic_DNA"/>
</dbReference>
<dbReference type="Proteomes" id="UP001501237">
    <property type="component" value="Unassembled WGS sequence"/>
</dbReference>
<comment type="caution">
    <text evidence="2">The sequence shown here is derived from an EMBL/GenBank/DDBJ whole genome shotgun (WGS) entry which is preliminary data.</text>
</comment>
<gene>
    <name evidence="2" type="ORF">GCM10010468_67760</name>
</gene>
<sequence length="300" mass="31317">MKAPLVRRGSAAALALAAGALAVAAPPQAALAAAPPISPALTFDDCPTAAQLPPDAVPDFWLCSVVVITGGRLQLGRIDQKITSPIRMTFANGFDPVTLEEKFIFTPLKGDPVRVDGGIFGIPGTDILPVLQVSAQPQFAADPVSSPPDAPSVAYRMKLKIKTINTLLGDGCFIGSAASPVTLNLTFLTTDPPPPNTPISGTPIEAHPDDPSVFTSRLVDNAFSVPKSEGCGPWGLFNPIADLRAGLPAKAGTNTAVFETQTRWRGYADPALTGTLKALRTLTPQQARAAIKAKAAQRRK</sequence>
<organism evidence="2 3">
    <name type="scientific">Actinocorallia longicatena</name>
    <dbReference type="NCBI Taxonomy" id="111803"/>
    <lineage>
        <taxon>Bacteria</taxon>
        <taxon>Bacillati</taxon>
        <taxon>Actinomycetota</taxon>
        <taxon>Actinomycetes</taxon>
        <taxon>Streptosporangiales</taxon>
        <taxon>Thermomonosporaceae</taxon>
        <taxon>Actinocorallia</taxon>
    </lineage>
</organism>
<evidence type="ECO:0000256" key="1">
    <source>
        <dbReference type="SAM" id="SignalP"/>
    </source>
</evidence>
<accession>A0ABP6QJW8</accession>
<name>A0ABP6QJW8_9ACTN</name>